<name>A0A444VYI7_9FLAO</name>
<comment type="caution">
    <text evidence="1">The sequence shown here is derived from an EMBL/GenBank/DDBJ whole genome shotgun (WGS) entry which is preliminary data.</text>
</comment>
<proteinExistence type="predicted"/>
<dbReference type="Proteomes" id="UP000290433">
    <property type="component" value="Unassembled WGS sequence"/>
</dbReference>
<sequence length="39" mass="4376">MPKKDAASIRARALVFLIMFTVFRKIISTSKVILANIIV</sequence>
<gene>
    <name evidence="1" type="ORF">NU08_2535</name>
</gene>
<dbReference type="EMBL" id="JUIV01000008">
    <property type="protein sequence ID" value="RYJ38558.1"/>
    <property type="molecule type" value="Genomic_DNA"/>
</dbReference>
<accession>A0A444VYI7</accession>
<dbReference type="AlphaFoldDB" id="A0A444VYI7"/>
<evidence type="ECO:0000313" key="1">
    <source>
        <dbReference type="EMBL" id="RYJ38558.1"/>
    </source>
</evidence>
<reference evidence="1 2" key="1">
    <citation type="submission" date="2014-12" db="EMBL/GenBank/DDBJ databases">
        <title>Genome sequence of Flavobacterium anhuiense RCM74.</title>
        <authorList>
            <person name="Kim J.F."/>
            <person name="Song J.Y."/>
            <person name="Kwak M.-J."/>
            <person name="Lee S.-W."/>
        </authorList>
    </citation>
    <scope>NUCLEOTIDE SEQUENCE [LARGE SCALE GENOMIC DNA]</scope>
    <source>
        <strain evidence="1 2">RCM74</strain>
    </source>
</reference>
<protein>
    <submittedName>
        <fullName evidence="1">Uncharacterized protein</fullName>
    </submittedName>
</protein>
<organism evidence="1 2">
    <name type="scientific">Flavobacterium anhuiense</name>
    <dbReference type="NCBI Taxonomy" id="459526"/>
    <lineage>
        <taxon>Bacteria</taxon>
        <taxon>Pseudomonadati</taxon>
        <taxon>Bacteroidota</taxon>
        <taxon>Flavobacteriia</taxon>
        <taxon>Flavobacteriales</taxon>
        <taxon>Flavobacteriaceae</taxon>
        <taxon>Flavobacterium</taxon>
    </lineage>
</organism>
<evidence type="ECO:0000313" key="2">
    <source>
        <dbReference type="Proteomes" id="UP000290433"/>
    </source>
</evidence>